<dbReference type="SUPFAM" id="SSF48452">
    <property type="entry name" value="TPR-like"/>
    <property type="match status" value="1"/>
</dbReference>
<feature type="repeat" description="TPR" evidence="3">
    <location>
        <begin position="217"/>
        <end position="250"/>
    </location>
</feature>
<sequence length="338" mass="38197">MIRMNRMVLLLLPLLILGCASSDEPTNQFDAELYSGKPIDTLTSDDPPVSEKEAIMRGDVALRDNNVDLALYEYIRSLSFPEQEFHDKTLFTIGRIHTSRGNYALAEKAYLAALDFNPAHTEVLEQLGVLYTKQRRTDEGRSYFFKAVNADQLRLKSSETTKNYQALSQSEVASLKVDSMSPALAYMGIGVLEDVDGKHQIAQEYFKKSLTIDKTSVKALLNMGYSHYMYGNYKEAYQYTRSALEIEPNNEKAQNNLALIYLASGDVKKAINVFMRHMDAPEALNNVGYFLIIQGRPDEAIPYLQQAIDKKPSYYKIANENLNRALAEVREMKASTPI</sequence>
<keyword evidence="1" id="KW-0677">Repeat</keyword>
<dbReference type="PROSITE" id="PS50293">
    <property type="entry name" value="TPR_REGION"/>
    <property type="match status" value="1"/>
</dbReference>
<evidence type="ECO:0000313" key="6">
    <source>
        <dbReference type="Proteomes" id="UP000057389"/>
    </source>
</evidence>
<proteinExistence type="predicted"/>
<accession>A0A120DG85</accession>
<evidence type="ECO:0000256" key="4">
    <source>
        <dbReference type="SAM" id="SignalP"/>
    </source>
</evidence>
<evidence type="ECO:0000256" key="3">
    <source>
        <dbReference type="PROSITE-ProRule" id="PRU00339"/>
    </source>
</evidence>
<dbReference type="Proteomes" id="UP000057389">
    <property type="component" value="Unassembled WGS sequence"/>
</dbReference>
<evidence type="ECO:0000313" key="5">
    <source>
        <dbReference type="EMBL" id="KWU00501.1"/>
    </source>
</evidence>
<dbReference type="Gene3D" id="1.25.40.10">
    <property type="entry name" value="Tetratricopeptide repeat domain"/>
    <property type="match status" value="3"/>
</dbReference>
<keyword evidence="4" id="KW-0732">Signal</keyword>
<protein>
    <recommendedName>
        <fullName evidence="7">Tetratricopeptide repeat protein</fullName>
    </recommendedName>
</protein>
<feature type="repeat" description="TPR" evidence="3">
    <location>
        <begin position="183"/>
        <end position="216"/>
    </location>
</feature>
<feature type="signal peptide" evidence="4">
    <location>
        <begin position="1"/>
        <end position="22"/>
    </location>
</feature>
<dbReference type="EMBL" id="LMXU01000022">
    <property type="protein sequence ID" value="KWU00501.1"/>
    <property type="molecule type" value="Genomic_DNA"/>
</dbReference>
<evidence type="ECO:0000256" key="2">
    <source>
        <dbReference type="ARBA" id="ARBA00022803"/>
    </source>
</evidence>
<dbReference type="GeneID" id="300179266"/>
<dbReference type="SMART" id="SM00028">
    <property type="entry name" value="TPR"/>
    <property type="match status" value="5"/>
</dbReference>
<gene>
    <name evidence="5" type="ORF">APQ14_10380</name>
</gene>
<dbReference type="AlphaFoldDB" id="A0A120DG85"/>
<dbReference type="OrthoDB" id="1668776at2"/>
<dbReference type="PANTHER" id="PTHR44943:SF8">
    <property type="entry name" value="TPR REPEAT-CONTAINING PROTEIN MJ0263"/>
    <property type="match status" value="1"/>
</dbReference>
<keyword evidence="2 3" id="KW-0802">TPR repeat</keyword>
<dbReference type="PROSITE" id="PS50005">
    <property type="entry name" value="TPR"/>
    <property type="match status" value="4"/>
</dbReference>
<dbReference type="PROSITE" id="PS51257">
    <property type="entry name" value="PROKAR_LIPOPROTEIN"/>
    <property type="match status" value="1"/>
</dbReference>
<dbReference type="Pfam" id="PF22871">
    <property type="entry name" value="AimR"/>
    <property type="match status" value="1"/>
</dbReference>
<comment type="caution">
    <text evidence="5">The sequence shown here is derived from an EMBL/GenBank/DDBJ whole genome shotgun (WGS) entry which is preliminary data.</text>
</comment>
<dbReference type="InterPro" id="IPR019734">
    <property type="entry name" value="TPR_rpt"/>
</dbReference>
<dbReference type="RefSeq" id="WP_060468502.1">
    <property type="nucleotide sequence ID" value="NZ_AP025514.1"/>
</dbReference>
<dbReference type="InterPro" id="IPR011990">
    <property type="entry name" value="TPR-like_helical_dom_sf"/>
</dbReference>
<name>A0A120DG85_9VIBR</name>
<evidence type="ECO:0008006" key="7">
    <source>
        <dbReference type="Google" id="ProtNLM"/>
    </source>
</evidence>
<feature type="chain" id="PRO_5007164394" description="Tetratricopeptide repeat protein" evidence="4">
    <location>
        <begin position="23"/>
        <end position="338"/>
    </location>
</feature>
<dbReference type="InterPro" id="IPR047705">
    <property type="entry name" value="AimR-like"/>
</dbReference>
<dbReference type="Pfam" id="PF13432">
    <property type="entry name" value="TPR_16"/>
    <property type="match status" value="1"/>
</dbReference>
<organism evidence="5 6">
    <name type="scientific">Vibrio toranzoniae</name>
    <dbReference type="NCBI Taxonomy" id="1194427"/>
    <lineage>
        <taxon>Bacteria</taxon>
        <taxon>Pseudomonadati</taxon>
        <taxon>Pseudomonadota</taxon>
        <taxon>Gammaproteobacteria</taxon>
        <taxon>Vibrionales</taxon>
        <taxon>Vibrionaceae</taxon>
        <taxon>Vibrio</taxon>
    </lineage>
</organism>
<keyword evidence="6" id="KW-1185">Reference proteome</keyword>
<feature type="repeat" description="TPR" evidence="3">
    <location>
        <begin position="87"/>
        <end position="120"/>
    </location>
</feature>
<feature type="repeat" description="TPR" evidence="3">
    <location>
        <begin position="281"/>
        <end position="314"/>
    </location>
</feature>
<reference evidence="5 6" key="1">
    <citation type="submission" date="2015-11" db="EMBL/GenBank/DDBJ databases">
        <title>Draft WGS of Vibrio toranzoniae.</title>
        <authorList>
            <person name="Lasa A."/>
            <person name="Romalde J.L."/>
        </authorList>
    </citation>
    <scope>NUCLEOTIDE SEQUENCE [LARGE SCALE GENOMIC DNA]</scope>
    <source>
        <strain evidence="5 6">Vb 10.8</strain>
    </source>
</reference>
<dbReference type="PANTHER" id="PTHR44943">
    <property type="entry name" value="CELLULOSE SYNTHASE OPERON PROTEIN C"/>
    <property type="match status" value="1"/>
</dbReference>
<evidence type="ECO:0000256" key="1">
    <source>
        <dbReference type="ARBA" id="ARBA00022737"/>
    </source>
</evidence>
<dbReference type="InterPro" id="IPR051685">
    <property type="entry name" value="Ycf3/AcsC/BcsC/TPR_MFPF"/>
</dbReference>